<gene>
    <name evidence="4" type="ORF">GCM10010466_66220</name>
</gene>
<dbReference type="InterPro" id="IPR020802">
    <property type="entry name" value="TesA-like"/>
</dbReference>
<protein>
    <submittedName>
        <fullName evidence="4">Alpha/beta fold hydrolase</fullName>
    </submittedName>
</protein>
<dbReference type="Gene3D" id="3.40.50.1820">
    <property type="entry name" value="alpha/beta hydrolase"/>
    <property type="match status" value="1"/>
</dbReference>
<comment type="similarity">
    <text evidence="1">Belongs to the thioesterase family.</text>
</comment>
<dbReference type="InterPro" id="IPR029058">
    <property type="entry name" value="AB_hydrolase_fold"/>
</dbReference>
<keyword evidence="2 4" id="KW-0378">Hydrolase</keyword>
<accession>A0ABP6P4H0</accession>
<evidence type="ECO:0000313" key="5">
    <source>
        <dbReference type="Proteomes" id="UP001500320"/>
    </source>
</evidence>
<dbReference type="Proteomes" id="UP001500320">
    <property type="component" value="Unassembled WGS sequence"/>
</dbReference>
<comment type="caution">
    <text evidence="4">The sequence shown here is derived from an EMBL/GenBank/DDBJ whole genome shotgun (WGS) entry which is preliminary data.</text>
</comment>
<sequence length="257" mass="28491">MTIMERKTSLWIRRFNPAEGARARLVCFPHAGGSASFYFPLAQTMPPSVEVVAVQYPGRQDRRHERPIDDIAELADRIAGELAPWTDLPLALFGHSLGATLAFEVARRLERSGTVPIGLFASGRRAPSRHRDERVHQGDDRALLAQLKRLNGTDAQVFGDEEVVRMILPALRSDYRAAETYRYRPGPRLSCPVYALTGDDDAMVTVEEASAWGEHTSGPFELRVYPGGHFFLTAHAASIRDLVSHHIGAHAAHAQHL</sequence>
<dbReference type="Pfam" id="PF00975">
    <property type="entry name" value="Thioesterase"/>
    <property type="match status" value="1"/>
</dbReference>
<dbReference type="InterPro" id="IPR001031">
    <property type="entry name" value="Thioesterase"/>
</dbReference>
<dbReference type="InterPro" id="IPR012223">
    <property type="entry name" value="TEII"/>
</dbReference>
<evidence type="ECO:0000256" key="1">
    <source>
        <dbReference type="ARBA" id="ARBA00007169"/>
    </source>
</evidence>
<dbReference type="EMBL" id="BAAAUT010000096">
    <property type="protein sequence ID" value="GAA3166210.1"/>
    <property type="molecule type" value="Genomic_DNA"/>
</dbReference>
<name>A0ABP6P4H0_9ACTN</name>
<proteinExistence type="inferred from homology"/>
<feature type="domain" description="Thioesterase TesA-like" evidence="3">
    <location>
        <begin position="26"/>
        <end position="247"/>
    </location>
</feature>
<dbReference type="PANTHER" id="PTHR11487:SF0">
    <property type="entry name" value="S-ACYL FATTY ACID SYNTHASE THIOESTERASE, MEDIUM CHAIN"/>
    <property type="match status" value="1"/>
</dbReference>
<evidence type="ECO:0000256" key="2">
    <source>
        <dbReference type="ARBA" id="ARBA00022801"/>
    </source>
</evidence>
<evidence type="ECO:0000259" key="3">
    <source>
        <dbReference type="SMART" id="SM00824"/>
    </source>
</evidence>
<reference evidence="5" key="1">
    <citation type="journal article" date="2019" name="Int. J. Syst. Evol. Microbiol.">
        <title>The Global Catalogue of Microorganisms (GCM) 10K type strain sequencing project: providing services to taxonomists for standard genome sequencing and annotation.</title>
        <authorList>
            <consortium name="The Broad Institute Genomics Platform"/>
            <consortium name="The Broad Institute Genome Sequencing Center for Infectious Disease"/>
            <person name="Wu L."/>
            <person name="Ma J."/>
        </authorList>
    </citation>
    <scope>NUCLEOTIDE SEQUENCE [LARGE SCALE GENOMIC DNA]</scope>
    <source>
        <strain evidence="5">JCM 9373</strain>
    </source>
</reference>
<dbReference type="SMART" id="SM00824">
    <property type="entry name" value="PKS_TE"/>
    <property type="match status" value="1"/>
</dbReference>
<dbReference type="GO" id="GO:0016787">
    <property type="term" value="F:hydrolase activity"/>
    <property type="evidence" value="ECO:0007669"/>
    <property type="project" value="UniProtKB-KW"/>
</dbReference>
<keyword evidence="5" id="KW-1185">Reference proteome</keyword>
<evidence type="ECO:0000313" key="4">
    <source>
        <dbReference type="EMBL" id="GAA3166210.1"/>
    </source>
</evidence>
<dbReference type="PANTHER" id="PTHR11487">
    <property type="entry name" value="THIOESTERASE"/>
    <property type="match status" value="1"/>
</dbReference>
<organism evidence="4 5">
    <name type="scientific">Planomonospora alba</name>
    <dbReference type="NCBI Taxonomy" id="161354"/>
    <lineage>
        <taxon>Bacteria</taxon>
        <taxon>Bacillati</taxon>
        <taxon>Actinomycetota</taxon>
        <taxon>Actinomycetes</taxon>
        <taxon>Streptosporangiales</taxon>
        <taxon>Streptosporangiaceae</taxon>
        <taxon>Planomonospora</taxon>
    </lineage>
</organism>
<dbReference type="SUPFAM" id="SSF53474">
    <property type="entry name" value="alpha/beta-Hydrolases"/>
    <property type="match status" value="1"/>
</dbReference>